<comment type="caution">
    <text evidence="1">The sequence shown here is derived from an EMBL/GenBank/DDBJ whole genome shotgun (WGS) entry which is preliminary data.</text>
</comment>
<dbReference type="EMBL" id="JBHSJC010000001">
    <property type="protein sequence ID" value="MFC4828175.1"/>
    <property type="molecule type" value="Genomic_DNA"/>
</dbReference>
<keyword evidence="2" id="KW-1185">Reference proteome</keyword>
<evidence type="ECO:0000313" key="1">
    <source>
        <dbReference type="EMBL" id="MFC4828175.1"/>
    </source>
</evidence>
<dbReference type="Proteomes" id="UP001595960">
    <property type="component" value="Unassembled WGS sequence"/>
</dbReference>
<protein>
    <submittedName>
        <fullName evidence="1">Uncharacterized protein</fullName>
    </submittedName>
</protein>
<proteinExistence type="predicted"/>
<accession>A0ABV9R2X3</accession>
<reference evidence="2" key="1">
    <citation type="journal article" date="2019" name="Int. J. Syst. Evol. Microbiol.">
        <title>The Global Catalogue of Microorganisms (GCM) 10K type strain sequencing project: providing services to taxonomists for standard genome sequencing and annotation.</title>
        <authorList>
            <consortium name="The Broad Institute Genomics Platform"/>
            <consortium name="The Broad Institute Genome Sequencing Center for Infectious Disease"/>
            <person name="Wu L."/>
            <person name="Ma J."/>
        </authorList>
    </citation>
    <scope>NUCLEOTIDE SEQUENCE [LARGE SCALE GENOMIC DNA]</scope>
    <source>
        <strain evidence="2">CGMCC 1.12192</strain>
    </source>
</reference>
<organism evidence="1 2">
    <name type="scientific">Agromyces aurantiacus</name>
    <dbReference type="NCBI Taxonomy" id="165814"/>
    <lineage>
        <taxon>Bacteria</taxon>
        <taxon>Bacillati</taxon>
        <taxon>Actinomycetota</taxon>
        <taxon>Actinomycetes</taxon>
        <taxon>Micrococcales</taxon>
        <taxon>Microbacteriaceae</taxon>
        <taxon>Agromyces</taxon>
    </lineage>
</organism>
<evidence type="ECO:0000313" key="2">
    <source>
        <dbReference type="Proteomes" id="UP001595960"/>
    </source>
</evidence>
<sequence>MIASDPFHPTAGVAADRLLDALDHLLFGLRAFRAEVERVQPGLVLERIDGWHSGAADHYADRTTEVRVAVAGAERFLLDAEAAIAIARERARTAQAAAIAAALATPDGAMSPTGRVW</sequence>
<dbReference type="RefSeq" id="WP_204391135.1">
    <property type="nucleotide sequence ID" value="NZ_JAFBBW010000001.1"/>
</dbReference>
<name>A0ABV9R2X3_9MICO</name>
<gene>
    <name evidence="1" type="ORF">ACFPER_05190</name>
</gene>